<feature type="transmembrane region" description="Helical" evidence="1">
    <location>
        <begin position="197"/>
        <end position="220"/>
    </location>
</feature>
<feature type="transmembrane region" description="Helical" evidence="1">
    <location>
        <begin position="471"/>
        <end position="488"/>
    </location>
</feature>
<evidence type="ECO:0000313" key="2">
    <source>
        <dbReference type="EMBL" id="EAU86372.2"/>
    </source>
</evidence>
<accession>A8NPU5</accession>
<dbReference type="HOGENOM" id="CLU_357525_0_0_1"/>
<feature type="transmembrane region" description="Helical" evidence="1">
    <location>
        <begin position="328"/>
        <end position="347"/>
    </location>
</feature>
<feature type="transmembrane region" description="Helical" evidence="1">
    <location>
        <begin position="500"/>
        <end position="519"/>
    </location>
</feature>
<feature type="transmembrane region" description="Helical" evidence="1">
    <location>
        <begin position="76"/>
        <end position="95"/>
    </location>
</feature>
<dbReference type="RefSeq" id="XP_001835404.2">
    <property type="nucleotide sequence ID" value="XM_001835352.2"/>
</dbReference>
<dbReference type="AlphaFoldDB" id="A8NPU5"/>
<name>A8NPU5_COPC7</name>
<reference evidence="2 3" key="1">
    <citation type="journal article" date="2010" name="Proc. Natl. Acad. Sci. U.S.A.">
        <title>Insights into evolution of multicellular fungi from the assembled chromosomes of the mushroom Coprinopsis cinerea (Coprinus cinereus).</title>
        <authorList>
            <person name="Stajich J.E."/>
            <person name="Wilke S.K."/>
            <person name="Ahren D."/>
            <person name="Au C.H."/>
            <person name="Birren B.W."/>
            <person name="Borodovsky M."/>
            <person name="Burns C."/>
            <person name="Canback B."/>
            <person name="Casselton L.A."/>
            <person name="Cheng C.K."/>
            <person name="Deng J."/>
            <person name="Dietrich F.S."/>
            <person name="Fargo D.C."/>
            <person name="Farman M.L."/>
            <person name="Gathman A.C."/>
            <person name="Goldberg J."/>
            <person name="Guigo R."/>
            <person name="Hoegger P.J."/>
            <person name="Hooker J.B."/>
            <person name="Huggins A."/>
            <person name="James T.Y."/>
            <person name="Kamada T."/>
            <person name="Kilaru S."/>
            <person name="Kodira C."/>
            <person name="Kues U."/>
            <person name="Kupfer D."/>
            <person name="Kwan H.S."/>
            <person name="Lomsadze A."/>
            <person name="Li W."/>
            <person name="Lilly W.W."/>
            <person name="Ma L.J."/>
            <person name="Mackey A.J."/>
            <person name="Manning G."/>
            <person name="Martin F."/>
            <person name="Muraguchi H."/>
            <person name="Natvig D.O."/>
            <person name="Palmerini H."/>
            <person name="Ramesh M.A."/>
            <person name="Rehmeyer C.J."/>
            <person name="Roe B.A."/>
            <person name="Shenoy N."/>
            <person name="Stanke M."/>
            <person name="Ter-Hovhannisyan V."/>
            <person name="Tunlid A."/>
            <person name="Velagapudi R."/>
            <person name="Vision T.J."/>
            <person name="Zeng Q."/>
            <person name="Zolan M.E."/>
            <person name="Pukkila P.J."/>
        </authorList>
    </citation>
    <scope>NUCLEOTIDE SEQUENCE [LARGE SCALE GENOMIC DNA]</scope>
    <source>
        <strain evidence="3">Okayama-7 / 130 / ATCC MYA-4618 / FGSC 9003</strain>
    </source>
</reference>
<gene>
    <name evidence="2" type="ORF">CC1G_05366</name>
</gene>
<dbReference type="VEuPathDB" id="FungiDB:CC1G_05366"/>
<dbReference type="eggNOG" id="ENOG502SYCP">
    <property type="taxonomic scope" value="Eukaryota"/>
</dbReference>
<keyword evidence="1" id="KW-0812">Transmembrane</keyword>
<dbReference type="OrthoDB" id="3234297at2759"/>
<feature type="transmembrane region" description="Helical" evidence="1">
    <location>
        <begin position="52"/>
        <end position="70"/>
    </location>
</feature>
<feature type="transmembrane region" description="Helical" evidence="1">
    <location>
        <begin position="353"/>
        <end position="371"/>
    </location>
</feature>
<sequence>MSGAANYSRLVFDYDPANPTLYEKIFCVNPPPDICPFGPCPNSDVTGIGQQVSIYITTVIYAIVLVYIPWLGRPMLYAHLSVIYSLLIAALISILKTSLTQNDGVFVLVSVASPATLYLWYLSIRSIWSPKWFPVDLPEKHKSTEFQILRVLTILSLAFTIALVCLMYVPSEKINFSQPACSQVFGRELWYNIAWQLPWVIQVASIAVLFFFTLAVSWIWSLRRRYEVPPKSHLLSYMEPTDFKVDPYAINPPMRQNIDIVTWTEGILHDVYPRFMNPTLSSSIVAIMQWNIVPAWIWVIPSKDTIAFFILAYGLFREPPKPHEPHPWMIWYIRMIVLVAAVAAVLICHKIQILSLVDWVFIFVVITSIIWSVKNFTYRNMKVFLPTILSLSIPIVFGAQVLTFVLGSSKAFSREAQENPLDIASTTMPFMISTVSMAWWLISWNATAFWPWKVYLLPKEFSKALTPRTHLLKFFFLVLGPHILWVQACIGSNPTGSTDMTFGQIFALIVSLVSILTIFDEAKDVPKKAWLAAFSSRRMPPIKHPSQRDDTNLDNDSSIPLQDGHSFGGYEGNRNNVSMGLRGAGISKSATGIHRGSLAGSLAVDPWSNEVEKGLESASLMKHRFTESSSYLGSYYGGGDNSTVASDRQSETGSFGSTTKLEPLRGVGPSDVSSHVLGEKVGRKASLTLRLDSKPISRRIVLTDDTLTRGKALACILSDGFQYIFAVMECVDATSDKYELYYYNSFLFIHDRVPALDKAKKLLAMMVCWVVLTPAGIKNNQSGI</sequence>
<organism evidence="2 3">
    <name type="scientific">Coprinopsis cinerea (strain Okayama-7 / 130 / ATCC MYA-4618 / FGSC 9003)</name>
    <name type="common">Inky cap fungus</name>
    <name type="synonym">Hormographiella aspergillata</name>
    <dbReference type="NCBI Taxonomy" id="240176"/>
    <lineage>
        <taxon>Eukaryota</taxon>
        <taxon>Fungi</taxon>
        <taxon>Dikarya</taxon>
        <taxon>Basidiomycota</taxon>
        <taxon>Agaricomycotina</taxon>
        <taxon>Agaricomycetes</taxon>
        <taxon>Agaricomycetidae</taxon>
        <taxon>Agaricales</taxon>
        <taxon>Agaricineae</taxon>
        <taxon>Psathyrellaceae</taxon>
        <taxon>Coprinopsis</taxon>
    </lineage>
</organism>
<keyword evidence="1" id="KW-0472">Membrane</keyword>
<feature type="transmembrane region" description="Helical" evidence="1">
    <location>
        <begin position="148"/>
        <end position="169"/>
    </location>
</feature>
<comment type="caution">
    <text evidence="2">The sequence shown here is derived from an EMBL/GenBank/DDBJ whole genome shotgun (WGS) entry which is preliminary data.</text>
</comment>
<feature type="transmembrane region" description="Helical" evidence="1">
    <location>
        <begin position="383"/>
        <end position="407"/>
    </location>
</feature>
<protein>
    <submittedName>
        <fullName evidence="2">Uncharacterized protein</fullName>
    </submittedName>
</protein>
<evidence type="ECO:0000256" key="1">
    <source>
        <dbReference type="SAM" id="Phobius"/>
    </source>
</evidence>
<keyword evidence="1" id="KW-1133">Transmembrane helix</keyword>
<proteinExistence type="predicted"/>
<dbReference type="InParanoid" id="A8NPU5"/>
<dbReference type="Proteomes" id="UP000001861">
    <property type="component" value="Unassembled WGS sequence"/>
</dbReference>
<dbReference type="GeneID" id="6011936"/>
<evidence type="ECO:0000313" key="3">
    <source>
        <dbReference type="Proteomes" id="UP000001861"/>
    </source>
</evidence>
<dbReference type="EMBL" id="AACS02000008">
    <property type="protein sequence ID" value="EAU86372.2"/>
    <property type="molecule type" value="Genomic_DNA"/>
</dbReference>
<feature type="transmembrane region" description="Helical" evidence="1">
    <location>
        <begin position="295"/>
        <end position="316"/>
    </location>
</feature>
<keyword evidence="3" id="KW-1185">Reference proteome</keyword>
<dbReference type="KEGG" id="cci:CC1G_05366"/>
<feature type="transmembrane region" description="Helical" evidence="1">
    <location>
        <begin position="107"/>
        <end position="128"/>
    </location>
</feature>